<dbReference type="NCBIfam" id="TIGR00481">
    <property type="entry name" value="YbhB/YbcL family Raf kinase inhibitor-like protein"/>
    <property type="match status" value="1"/>
</dbReference>
<accession>A0A085GFL3</accession>
<dbReference type="STRING" id="910964.GEAM_1535"/>
<comment type="caution">
    <text evidence="2">The sequence shown here is derived from an EMBL/GenBank/DDBJ whole genome shotgun (WGS) entry which is preliminary data.</text>
</comment>
<evidence type="ECO:0008006" key="4">
    <source>
        <dbReference type="Google" id="ProtNLM"/>
    </source>
</evidence>
<dbReference type="CDD" id="cd00865">
    <property type="entry name" value="PEBP_bact_arch"/>
    <property type="match status" value="1"/>
</dbReference>
<evidence type="ECO:0000313" key="2">
    <source>
        <dbReference type="EMBL" id="KFC82508.1"/>
    </source>
</evidence>
<dbReference type="RefSeq" id="WP_034790180.1">
    <property type="nucleotide sequence ID" value="NZ_JMPJ01000041.1"/>
</dbReference>
<dbReference type="InterPro" id="IPR005247">
    <property type="entry name" value="YbhB_YbcL/LppC-like"/>
</dbReference>
<dbReference type="PANTHER" id="PTHR30289:SF1">
    <property type="entry name" value="PEBP (PHOSPHATIDYLETHANOLAMINE-BINDING PROTEIN) FAMILY PROTEIN"/>
    <property type="match status" value="1"/>
</dbReference>
<dbReference type="PANTHER" id="PTHR30289">
    <property type="entry name" value="UNCHARACTERIZED PROTEIN YBCL-RELATED"/>
    <property type="match status" value="1"/>
</dbReference>
<feature type="chain" id="PRO_5001791085" description="Phospholipid-binding protein" evidence="1">
    <location>
        <begin position="26"/>
        <end position="188"/>
    </location>
</feature>
<evidence type="ECO:0000256" key="1">
    <source>
        <dbReference type="SAM" id="SignalP"/>
    </source>
</evidence>
<keyword evidence="3" id="KW-1185">Reference proteome</keyword>
<dbReference type="Pfam" id="PF01161">
    <property type="entry name" value="PBP"/>
    <property type="match status" value="1"/>
</dbReference>
<reference evidence="2 3" key="1">
    <citation type="submission" date="2014-05" db="EMBL/GenBank/DDBJ databases">
        <title>ATOL: Assembling a taxonomically balanced genome-scale reconstruction of the evolutionary history of the Enterobacteriaceae.</title>
        <authorList>
            <person name="Plunkett G.III."/>
            <person name="Neeno-Eckwall E.C."/>
            <person name="Glasner J.D."/>
            <person name="Perna N.T."/>
        </authorList>
    </citation>
    <scope>NUCLEOTIDE SEQUENCE [LARGE SCALE GENOMIC DNA]</scope>
    <source>
        <strain evidence="2 3">ATCC 33852</strain>
    </source>
</reference>
<dbReference type="Proteomes" id="UP000028640">
    <property type="component" value="Unassembled WGS sequence"/>
</dbReference>
<protein>
    <recommendedName>
        <fullName evidence="4">Phospholipid-binding protein</fullName>
    </recommendedName>
</protein>
<dbReference type="GeneID" id="78379882"/>
<keyword evidence="1" id="KW-0732">Signal</keyword>
<dbReference type="InterPro" id="IPR036610">
    <property type="entry name" value="PEBP-like_sf"/>
</dbReference>
<dbReference type="Gene3D" id="3.90.280.10">
    <property type="entry name" value="PEBP-like"/>
    <property type="match status" value="1"/>
</dbReference>
<name>A0A085GFL3_EWIA3</name>
<dbReference type="EMBL" id="JMPJ01000041">
    <property type="protein sequence ID" value="KFC82508.1"/>
    <property type="molecule type" value="Genomic_DNA"/>
</dbReference>
<dbReference type="InterPro" id="IPR008914">
    <property type="entry name" value="PEBP"/>
</dbReference>
<dbReference type="AlphaFoldDB" id="A0A085GFL3"/>
<organism evidence="2 3">
    <name type="scientific">Ewingella americana (strain ATCC 33852 / DSM 4580 / CCUG 14506 / JCM 5911 / LMG 7869 / NCTC 12157 / CDC 1468-78)</name>
    <dbReference type="NCBI Taxonomy" id="910964"/>
    <lineage>
        <taxon>Bacteria</taxon>
        <taxon>Pseudomonadati</taxon>
        <taxon>Pseudomonadota</taxon>
        <taxon>Gammaproteobacteria</taxon>
        <taxon>Enterobacterales</taxon>
        <taxon>Yersiniaceae</taxon>
        <taxon>Ewingella</taxon>
    </lineage>
</organism>
<feature type="signal peptide" evidence="1">
    <location>
        <begin position="1"/>
        <end position="25"/>
    </location>
</feature>
<evidence type="ECO:0000313" key="3">
    <source>
        <dbReference type="Proteomes" id="UP000028640"/>
    </source>
</evidence>
<dbReference type="eggNOG" id="COG1881">
    <property type="taxonomic scope" value="Bacteria"/>
</dbReference>
<dbReference type="SUPFAM" id="SSF49777">
    <property type="entry name" value="PEBP-like"/>
    <property type="match status" value="1"/>
</dbReference>
<gene>
    <name evidence="2" type="ORF">GEAM_1535</name>
</gene>
<proteinExistence type="predicted"/>
<sequence length="188" mass="19457">MPACKTLLKTTLAVSLAAWLPLANAAGIFTLKSGDFKDGEMMAQKFAGNIKGNQFCTGENASPALSWENVPEGTKSLALTMVDPEGRGGLGVNHLVAYGISPDAKGFAENDLAKGKGFVGGKSTQGNGHYNGPCPPVSAGVHHYTFTLIATDLAPDALPAGLTREQLFEKLDGHSKGAAGIIGRFGNK</sequence>
<dbReference type="OrthoDB" id="9797506at2"/>